<dbReference type="STRING" id="9258.ENSOANP00000029016"/>
<evidence type="ECO:0000313" key="3">
    <source>
        <dbReference type="Ensembl" id="ENSOANP00000029016.2"/>
    </source>
</evidence>
<dbReference type="InterPro" id="IPR037055">
    <property type="entry name" value="MHC_I-like_Ag-recog_sf"/>
</dbReference>
<accession>F6YWB7</accession>
<dbReference type="PANTHER" id="PTHR16675:SF67">
    <property type="entry name" value="IG-LIKE DOMAIN-CONTAINING PROTEIN"/>
    <property type="match status" value="1"/>
</dbReference>
<dbReference type="Ensembl" id="ENSOANT00000032812.2">
    <property type="protein sequence ID" value="ENSOANP00000029016.2"/>
    <property type="gene ID" value="ENSOANG00000021638.3"/>
</dbReference>
<dbReference type="Proteomes" id="UP000002279">
    <property type="component" value="Chromosome 18"/>
</dbReference>
<reference evidence="3" key="3">
    <citation type="submission" date="2025-09" db="UniProtKB">
        <authorList>
            <consortium name="Ensembl"/>
        </authorList>
    </citation>
    <scope>IDENTIFICATION</scope>
    <source>
        <strain evidence="3">Glennie</strain>
    </source>
</reference>
<dbReference type="Gene3D" id="2.60.40.10">
    <property type="entry name" value="Immunoglobulins"/>
    <property type="match status" value="1"/>
</dbReference>
<dbReference type="InterPro" id="IPR011161">
    <property type="entry name" value="MHC_I-like_Ag-recog"/>
</dbReference>
<dbReference type="Pfam" id="PF00129">
    <property type="entry name" value="MHC_I"/>
    <property type="match status" value="1"/>
</dbReference>
<keyword evidence="1" id="KW-0325">Glycoprotein</keyword>
<dbReference type="Gene3D" id="3.30.500.10">
    <property type="entry name" value="MHC class I-like antigen recognition-like"/>
    <property type="match status" value="1"/>
</dbReference>
<dbReference type="PROSITE" id="PS50835">
    <property type="entry name" value="IG_LIKE"/>
    <property type="match status" value="1"/>
</dbReference>
<gene>
    <name evidence="3" type="primary">LOC100086501</name>
</gene>
<dbReference type="HOGENOM" id="CLU_1280321_0_0_1"/>
<name>F6YWB7_ORNAN</name>
<dbReference type="InterPro" id="IPR013783">
    <property type="entry name" value="Ig-like_fold"/>
</dbReference>
<keyword evidence="4" id="KW-1185">Reference proteome</keyword>
<reference evidence="3" key="2">
    <citation type="submission" date="2025-08" db="UniProtKB">
        <authorList>
            <consortium name="Ensembl"/>
        </authorList>
    </citation>
    <scope>IDENTIFICATION</scope>
    <source>
        <strain evidence="3">Glennie</strain>
    </source>
</reference>
<dbReference type="InterPro" id="IPR036179">
    <property type="entry name" value="Ig-like_dom_sf"/>
</dbReference>
<dbReference type="GeneTree" id="ENSGT01120000271825"/>
<protein>
    <recommendedName>
        <fullName evidence="2">Ig-like domain-containing protein</fullName>
    </recommendedName>
</protein>
<dbReference type="PANTHER" id="PTHR16675">
    <property type="entry name" value="MHC CLASS I-RELATED"/>
    <property type="match status" value="1"/>
</dbReference>
<feature type="domain" description="Ig-like" evidence="2">
    <location>
        <begin position="247"/>
        <end position="282"/>
    </location>
</feature>
<sequence>MAQPPLQEASQQGPSRIVPSLRANECGGSWSQRSMTGERKRFLPWSTVHLVPTVPADVSPGKCFFISNHHIGTMYLTAVRGDDGFFELTAFTMLDGQKIASYNSTDQEIVFGQNWLYQVLGRNLIQEMKSDLDISEMDFRWGMENWAQYQNHSRGSQTVQVIMGCELDRGVLVVSRYRFAYEREEMLRLDELKGAWMTTGQAKKQFGHFWEKRASWFQETECYIREECPFLMRMILRFWHLRVHTPPEVTVTRRDVKDGRVIFTCLATGFFPSSILLRWVKDDPGSTGRGWGHWLLMCGGTQHPGIAHLQPSPRETFMADAMGPGPGCDGSLCAGAESGSGHHPVEKEENRFRGTDRCFRGGCVILHQLDWEPLLGFTWIFTDFATIA</sequence>
<dbReference type="FunFam" id="3.30.500.10:FF:000007">
    <property type="entry name" value="Major histocompatibility complex class I LDA"/>
    <property type="match status" value="1"/>
</dbReference>
<dbReference type="GO" id="GO:0006955">
    <property type="term" value="P:immune response"/>
    <property type="evidence" value="ECO:0000318"/>
    <property type="project" value="GO_Central"/>
</dbReference>
<evidence type="ECO:0000256" key="1">
    <source>
        <dbReference type="ARBA" id="ARBA00023180"/>
    </source>
</evidence>
<dbReference type="InterPro" id="IPR007110">
    <property type="entry name" value="Ig-like_dom"/>
</dbReference>
<dbReference type="SUPFAM" id="SSF54452">
    <property type="entry name" value="MHC antigen-recognition domain"/>
    <property type="match status" value="1"/>
</dbReference>
<evidence type="ECO:0000259" key="2">
    <source>
        <dbReference type="PROSITE" id="PS50835"/>
    </source>
</evidence>
<dbReference type="AlphaFoldDB" id="F6YWB7"/>
<organism evidence="3 4">
    <name type="scientific">Ornithorhynchus anatinus</name>
    <name type="common">Duckbill platypus</name>
    <dbReference type="NCBI Taxonomy" id="9258"/>
    <lineage>
        <taxon>Eukaryota</taxon>
        <taxon>Metazoa</taxon>
        <taxon>Chordata</taxon>
        <taxon>Craniata</taxon>
        <taxon>Vertebrata</taxon>
        <taxon>Euteleostomi</taxon>
        <taxon>Mammalia</taxon>
        <taxon>Monotremata</taxon>
        <taxon>Ornithorhynchidae</taxon>
        <taxon>Ornithorhynchus</taxon>
    </lineage>
</organism>
<proteinExistence type="predicted"/>
<dbReference type="InParanoid" id="F6YWB7"/>
<reference evidence="3 4" key="1">
    <citation type="journal article" date="2008" name="Nature">
        <title>Genome analysis of the platypus reveals unique signatures of evolution.</title>
        <authorList>
            <person name="Warren W.C."/>
            <person name="Hillier L.W."/>
            <person name="Marshall Graves J.A."/>
            <person name="Birney E."/>
            <person name="Ponting C.P."/>
            <person name="Grutzner F."/>
            <person name="Belov K."/>
            <person name="Miller W."/>
            <person name="Clarke L."/>
            <person name="Chinwalla A.T."/>
            <person name="Yang S.P."/>
            <person name="Heger A."/>
            <person name="Locke D.P."/>
            <person name="Miethke P."/>
            <person name="Waters P.D."/>
            <person name="Veyrunes F."/>
            <person name="Fulton L."/>
            <person name="Fulton B."/>
            <person name="Graves T."/>
            <person name="Wallis J."/>
            <person name="Puente X.S."/>
            <person name="Lopez-Otin C."/>
            <person name="Ordonez G.R."/>
            <person name="Eichler E.E."/>
            <person name="Chen L."/>
            <person name="Cheng Z."/>
            <person name="Deakin J.E."/>
            <person name="Alsop A."/>
            <person name="Thompson K."/>
            <person name="Kirby P."/>
            <person name="Papenfuss A.T."/>
            <person name="Wakefield M.J."/>
            <person name="Olender T."/>
            <person name="Lancet D."/>
            <person name="Huttley G.A."/>
            <person name="Smit A.F."/>
            <person name="Pask A."/>
            <person name="Temple-Smith P."/>
            <person name="Batzer M.A."/>
            <person name="Walker J.A."/>
            <person name="Konkel M.K."/>
            <person name="Harris R.S."/>
            <person name="Whittington C.M."/>
            <person name="Wong E.S."/>
            <person name="Gemmell N.J."/>
            <person name="Buschiazzo E."/>
            <person name="Vargas Jentzsch I.M."/>
            <person name="Merkel A."/>
            <person name="Schmitz J."/>
            <person name="Zemann A."/>
            <person name="Churakov G."/>
            <person name="Kriegs J.O."/>
            <person name="Brosius J."/>
            <person name="Murchison E.P."/>
            <person name="Sachidanandam R."/>
            <person name="Smith C."/>
            <person name="Hannon G.J."/>
            <person name="Tsend-Ayush E."/>
            <person name="McMillan D."/>
            <person name="Attenborough R."/>
            <person name="Rens W."/>
            <person name="Ferguson-Smith M."/>
            <person name="Lefevre C.M."/>
            <person name="Sharp J.A."/>
            <person name="Nicholas K.R."/>
            <person name="Ray D.A."/>
            <person name="Kube M."/>
            <person name="Reinhardt R."/>
            <person name="Pringle T.H."/>
            <person name="Taylor J."/>
            <person name="Jones R.C."/>
            <person name="Nixon B."/>
            <person name="Dacheux J.L."/>
            <person name="Niwa H."/>
            <person name="Sekita Y."/>
            <person name="Huang X."/>
            <person name="Stark A."/>
            <person name="Kheradpour P."/>
            <person name="Kellis M."/>
            <person name="Flicek P."/>
            <person name="Chen Y."/>
            <person name="Webber C."/>
            <person name="Hardison R."/>
            <person name="Nelson J."/>
            <person name="Hallsworth-Pepin K."/>
            <person name="Delehaunty K."/>
            <person name="Markovic C."/>
            <person name="Minx P."/>
            <person name="Feng Y."/>
            <person name="Kremitzki C."/>
            <person name="Mitreva M."/>
            <person name="Glasscock J."/>
            <person name="Wylie T."/>
            <person name="Wohldmann P."/>
            <person name="Thiru P."/>
            <person name="Nhan M.N."/>
            <person name="Pohl C.S."/>
            <person name="Smith S.M."/>
            <person name="Hou S."/>
            <person name="Nefedov M."/>
            <person name="de Jong P.J."/>
            <person name="Renfree M.B."/>
            <person name="Mardis E.R."/>
            <person name="Wilson R.K."/>
        </authorList>
    </citation>
    <scope>NUCLEOTIDE SEQUENCE [LARGE SCALE GENOMIC DNA]</scope>
    <source>
        <strain evidence="3 4">Glennie</strain>
    </source>
</reference>
<dbReference type="InterPro" id="IPR011162">
    <property type="entry name" value="MHC_I/II-like_Ag-recog"/>
</dbReference>
<evidence type="ECO:0000313" key="4">
    <source>
        <dbReference type="Proteomes" id="UP000002279"/>
    </source>
</evidence>
<dbReference type="GO" id="GO:0005615">
    <property type="term" value="C:extracellular space"/>
    <property type="evidence" value="ECO:0000318"/>
    <property type="project" value="GO_Central"/>
</dbReference>
<dbReference type="SUPFAM" id="SSF48726">
    <property type="entry name" value="Immunoglobulin"/>
    <property type="match status" value="1"/>
</dbReference>
<dbReference type="Bgee" id="ENSOANG00000021638">
    <property type="expression patterns" value="Expressed in ovary and 6 other cell types or tissues"/>
</dbReference>
<dbReference type="GO" id="GO:0009897">
    <property type="term" value="C:external side of plasma membrane"/>
    <property type="evidence" value="ECO:0000318"/>
    <property type="project" value="GO_Central"/>
</dbReference>
<dbReference type="InterPro" id="IPR050208">
    <property type="entry name" value="MHC_class-I_related"/>
</dbReference>